<reference evidence="2" key="1">
    <citation type="journal article" date="2022" name="Int. J. Mol. Sci.">
        <title>Draft Genome of Tanacetum Coccineum: Genomic Comparison of Closely Related Tanacetum-Family Plants.</title>
        <authorList>
            <person name="Yamashiro T."/>
            <person name="Shiraishi A."/>
            <person name="Nakayama K."/>
            <person name="Satake H."/>
        </authorList>
    </citation>
    <scope>NUCLEOTIDE SEQUENCE</scope>
</reference>
<name>A0ABQ5A6S8_9ASTR</name>
<keyword evidence="3" id="KW-1185">Reference proteome</keyword>
<feature type="compositionally biased region" description="Acidic residues" evidence="1">
    <location>
        <begin position="253"/>
        <end position="264"/>
    </location>
</feature>
<evidence type="ECO:0000313" key="2">
    <source>
        <dbReference type="EMBL" id="GJS97738.1"/>
    </source>
</evidence>
<accession>A0ABQ5A6S8</accession>
<reference evidence="2" key="2">
    <citation type="submission" date="2022-01" db="EMBL/GenBank/DDBJ databases">
        <authorList>
            <person name="Yamashiro T."/>
            <person name="Shiraishi A."/>
            <person name="Satake H."/>
            <person name="Nakayama K."/>
        </authorList>
    </citation>
    <scope>NUCLEOTIDE SEQUENCE</scope>
</reference>
<dbReference type="EMBL" id="BQNB010011987">
    <property type="protein sequence ID" value="GJS97738.1"/>
    <property type="molecule type" value="Genomic_DNA"/>
</dbReference>
<comment type="caution">
    <text evidence="2">The sequence shown here is derived from an EMBL/GenBank/DDBJ whole genome shotgun (WGS) entry which is preliminary data.</text>
</comment>
<protein>
    <submittedName>
        <fullName evidence="2">Uncharacterized protein</fullName>
    </submittedName>
</protein>
<organism evidence="2 3">
    <name type="scientific">Tanacetum coccineum</name>
    <dbReference type="NCBI Taxonomy" id="301880"/>
    <lineage>
        <taxon>Eukaryota</taxon>
        <taxon>Viridiplantae</taxon>
        <taxon>Streptophyta</taxon>
        <taxon>Embryophyta</taxon>
        <taxon>Tracheophyta</taxon>
        <taxon>Spermatophyta</taxon>
        <taxon>Magnoliopsida</taxon>
        <taxon>eudicotyledons</taxon>
        <taxon>Gunneridae</taxon>
        <taxon>Pentapetalae</taxon>
        <taxon>asterids</taxon>
        <taxon>campanulids</taxon>
        <taxon>Asterales</taxon>
        <taxon>Asteraceae</taxon>
        <taxon>Asteroideae</taxon>
        <taxon>Anthemideae</taxon>
        <taxon>Anthemidinae</taxon>
        <taxon>Tanacetum</taxon>
    </lineage>
</organism>
<gene>
    <name evidence="2" type="ORF">Tco_0804706</name>
</gene>
<evidence type="ECO:0000256" key="1">
    <source>
        <dbReference type="SAM" id="MobiDB-lite"/>
    </source>
</evidence>
<evidence type="ECO:0000313" key="3">
    <source>
        <dbReference type="Proteomes" id="UP001151760"/>
    </source>
</evidence>
<feature type="compositionally biased region" description="Acidic residues" evidence="1">
    <location>
        <begin position="179"/>
        <end position="191"/>
    </location>
</feature>
<feature type="region of interest" description="Disordered" evidence="1">
    <location>
        <begin position="251"/>
        <end position="274"/>
    </location>
</feature>
<proteinExistence type="predicted"/>
<dbReference type="Proteomes" id="UP001151760">
    <property type="component" value="Unassembled WGS sequence"/>
</dbReference>
<sequence>MTNLSRTMTTTAAQQVALDNALKCSVRFFPWYLPKLPNQEFDALTLDEEIISFIKDLGHKGDIKFVPDAVVDQGLLSSDSQESKKVQEYPVLLQRREHLSPWTRKSLSLLRNLYLPRILQENSLLEFKSETLLVCLCGSSDGAGLELEVPDDPKGKSIDTCEGTSLKPGVLDTSKADSSESEYESWGDSGDEANVKETNDDEEETDDEFVHTPQTMYQLMMKRMMNPMNVDKEEYDRIDKELYGDVNVRLTDAEQDDEGEEDADMTGVAYVQVE</sequence>
<feature type="region of interest" description="Disordered" evidence="1">
    <location>
        <begin position="148"/>
        <end position="208"/>
    </location>
</feature>